<name>A0A1N7IQ76_9FLAO</name>
<evidence type="ECO:0000256" key="2">
    <source>
        <dbReference type="SAM" id="SignalP"/>
    </source>
</evidence>
<proteinExistence type="predicted"/>
<feature type="chain" id="PRO_5009942825" evidence="2">
    <location>
        <begin position="19"/>
        <end position="100"/>
    </location>
</feature>
<feature type="signal peptide" evidence="2">
    <location>
        <begin position="1"/>
        <end position="18"/>
    </location>
</feature>
<keyword evidence="2" id="KW-0732">Signal</keyword>
<sequence>MKKIILVSAFGVAGLLSAKGAPVPNTTVQPKEKTEVSKGISEEKQFKEDSKSENETARTCTQWYTIEAPCGAIYYLCGNNYWGTQQLHAAMDYYNDVKCN</sequence>
<evidence type="ECO:0000313" key="3">
    <source>
        <dbReference type="EMBL" id="SIS39131.1"/>
    </source>
</evidence>
<dbReference type="RefSeq" id="WP_076508437.1">
    <property type="nucleotide sequence ID" value="NZ_FTNY01000004.1"/>
</dbReference>
<evidence type="ECO:0000256" key="1">
    <source>
        <dbReference type="SAM" id="MobiDB-lite"/>
    </source>
</evidence>
<dbReference type="AlphaFoldDB" id="A0A1N7IQ76"/>
<feature type="region of interest" description="Disordered" evidence="1">
    <location>
        <begin position="23"/>
        <end position="56"/>
    </location>
</feature>
<organism evidence="3 4">
    <name type="scientific">Chryseobacterium shigense</name>
    <dbReference type="NCBI Taxonomy" id="297244"/>
    <lineage>
        <taxon>Bacteria</taxon>
        <taxon>Pseudomonadati</taxon>
        <taxon>Bacteroidota</taxon>
        <taxon>Flavobacteriia</taxon>
        <taxon>Flavobacteriales</taxon>
        <taxon>Weeksellaceae</taxon>
        <taxon>Chryseobacterium group</taxon>
        <taxon>Chryseobacterium</taxon>
    </lineage>
</organism>
<evidence type="ECO:0000313" key="4">
    <source>
        <dbReference type="Proteomes" id="UP000186373"/>
    </source>
</evidence>
<dbReference type="OrthoDB" id="1264775at2"/>
<accession>A0A1N7IQ76</accession>
<feature type="compositionally biased region" description="Basic and acidic residues" evidence="1">
    <location>
        <begin position="30"/>
        <end position="56"/>
    </location>
</feature>
<protein>
    <submittedName>
        <fullName evidence="3">Uncharacterized protein</fullName>
    </submittedName>
</protein>
<dbReference type="EMBL" id="FTNY01000004">
    <property type="protein sequence ID" value="SIS39131.1"/>
    <property type="molecule type" value="Genomic_DNA"/>
</dbReference>
<reference evidence="4" key="1">
    <citation type="submission" date="2017-01" db="EMBL/GenBank/DDBJ databases">
        <authorList>
            <person name="Varghese N."/>
            <person name="Submissions S."/>
        </authorList>
    </citation>
    <scope>NUCLEOTIDE SEQUENCE [LARGE SCALE GENOMIC DNA]</scope>
    <source>
        <strain evidence="4">DSM 17126</strain>
    </source>
</reference>
<gene>
    <name evidence="3" type="ORF">SAMN05421639_104364</name>
</gene>
<dbReference type="Proteomes" id="UP000186373">
    <property type="component" value="Unassembled WGS sequence"/>
</dbReference>
<keyword evidence="4" id="KW-1185">Reference proteome</keyword>